<dbReference type="InterPro" id="IPR029787">
    <property type="entry name" value="Nucleotide_cyclase"/>
</dbReference>
<proteinExistence type="predicted"/>
<accession>A0A4V3JKV0</accession>
<evidence type="ECO:0000259" key="1">
    <source>
        <dbReference type="PROSITE" id="PS50125"/>
    </source>
</evidence>
<sequence length="245" mass="28134">MAEYDYIEGKKRIDEILDNKLEVIEKDELPNDSDFTFKNSYFSWVTSIFVDIRDSSILFSDQDKPKVSKIIRSFSSEVIEILRKNDSLREIGIRGDCIYGIYTTELKSKIYDIFEMSMYINTFMKMLNKLLTKKSLPTIKVGIGLSTSKELVVKAGRKDTGINSKVWIGEAVTKASNLSSLGNKTGYKPIVLSNNTYINIIDQFIEKCGDNSKSWFDQSTHNEYGIIYDANLILTEFNDWIEKNI</sequence>
<dbReference type="GO" id="GO:0004016">
    <property type="term" value="F:adenylate cyclase activity"/>
    <property type="evidence" value="ECO:0007669"/>
    <property type="project" value="UniProtKB-ARBA"/>
</dbReference>
<gene>
    <name evidence="2" type="ORF">EHQ24_01605</name>
</gene>
<name>A0A4V3JKV0_9LEPT</name>
<dbReference type="OrthoDB" id="378670at2"/>
<dbReference type="GO" id="GO:0035556">
    <property type="term" value="P:intracellular signal transduction"/>
    <property type="evidence" value="ECO:0007669"/>
    <property type="project" value="InterPro"/>
</dbReference>
<evidence type="ECO:0000313" key="3">
    <source>
        <dbReference type="Proteomes" id="UP000298009"/>
    </source>
</evidence>
<keyword evidence="3" id="KW-1185">Reference proteome</keyword>
<protein>
    <submittedName>
        <fullName evidence="2">Adenylate cyclase</fullName>
    </submittedName>
</protein>
<dbReference type="RefSeq" id="WP_135599951.1">
    <property type="nucleotide sequence ID" value="NZ_RQFK01000007.1"/>
</dbReference>
<dbReference type="Proteomes" id="UP000298009">
    <property type="component" value="Unassembled WGS sequence"/>
</dbReference>
<reference evidence="2" key="1">
    <citation type="journal article" date="2019" name="PLoS Negl. Trop. Dis.">
        <title>Revisiting the worldwide diversity of Leptospira species in the environment.</title>
        <authorList>
            <person name="Vincent A.T."/>
            <person name="Schiettekatte O."/>
            <person name="Bourhy P."/>
            <person name="Veyrier F.J."/>
            <person name="Picardeau M."/>
        </authorList>
    </citation>
    <scope>NUCLEOTIDE SEQUENCE [LARGE SCALE GENOMIC DNA]</scope>
    <source>
        <strain evidence="2">201800287</strain>
    </source>
</reference>
<dbReference type="AlphaFoldDB" id="A0A4V3JKV0"/>
<dbReference type="InterPro" id="IPR001054">
    <property type="entry name" value="A/G_cyclase"/>
</dbReference>
<dbReference type="PROSITE" id="PS50125">
    <property type="entry name" value="GUANYLATE_CYCLASE_2"/>
    <property type="match status" value="1"/>
</dbReference>
<dbReference type="Pfam" id="PF00211">
    <property type="entry name" value="Guanylate_cyc"/>
    <property type="match status" value="1"/>
</dbReference>
<feature type="domain" description="Guanylate cyclase" evidence="1">
    <location>
        <begin position="46"/>
        <end position="179"/>
    </location>
</feature>
<dbReference type="GO" id="GO:0009190">
    <property type="term" value="P:cyclic nucleotide biosynthetic process"/>
    <property type="evidence" value="ECO:0007669"/>
    <property type="project" value="InterPro"/>
</dbReference>
<dbReference type="EMBL" id="RQFK01000007">
    <property type="protein sequence ID" value="TGK87931.1"/>
    <property type="molecule type" value="Genomic_DNA"/>
</dbReference>
<comment type="caution">
    <text evidence="2">The sequence shown here is derived from an EMBL/GenBank/DDBJ whole genome shotgun (WGS) entry which is preliminary data.</text>
</comment>
<dbReference type="Gene3D" id="3.30.70.1230">
    <property type="entry name" value="Nucleotide cyclase"/>
    <property type="match status" value="1"/>
</dbReference>
<dbReference type="SUPFAM" id="SSF55073">
    <property type="entry name" value="Nucleotide cyclase"/>
    <property type="match status" value="1"/>
</dbReference>
<evidence type="ECO:0000313" key="2">
    <source>
        <dbReference type="EMBL" id="TGK87931.1"/>
    </source>
</evidence>
<organism evidence="2 3">
    <name type="scientific">Leptospira noumeaensis</name>
    <dbReference type="NCBI Taxonomy" id="2484964"/>
    <lineage>
        <taxon>Bacteria</taxon>
        <taxon>Pseudomonadati</taxon>
        <taxon>Spirochaetota</taxon>
        <taxon>Spirochaetia</taxon>
        <taxon>Leptospirales</taxon>
        <taxon>Leptospiraceae</taxon>
        <taxon>Leptospira</taxon>
    </lineage>
</organism>